<evidence type="ECO:0000256" key="5">
    <source>
        <dbReference type="ARBA" id="ARBA00023240"/>
    </source>
</evidence>
<dbReference type="PANTHER" id="PTHR24260">
    <property type="match status" value="1"/>
</dbReference>
<evidence type="ECO:0000256" key="4">
    <source>
        <dbReference type="ARBA" id="ARBA00023157"/>
    </source>
</evidence>
<dbReference type="PROSITE" id="PS00134">
    <property type="entry name" value="TRYPSIN_HIS"/>
    <property type="match status" value="1"/>
</dbReference>
<dbReference type="GO" id="GO:0005576">
    <property type="term" value="C:extracellular region"/>
    <property type="evidence" value="ECO:0007669"/>
    <property type="project" value="UniProtKB-SubCell"/>
</dbReference>
<evidence type="ECO:0000256" key="9">
    <source>
        <dbReference type="RuleBase" id="RU363034"/>
    </source>
</evidence>
<proteinExistence type="inferred from homology"/>
<dbReference type="PRINTS" id="PR00722">
    <property type="entry name" value="CHYMOTRYPSIN"/>
</dbReference>
<gene>
    <name evidence="13" type="ORF">PYW07_004695</name>
</gene>
<keyword evidence="2" id="KW-0800">Toxin</keyword>
<sequence>MLRHLIMLFISGLCVGSELLNLEIGSPCIRNEVPGQCVNIHDCLSSYLDFQEKDYPPICSFQGNEPVICCTDCELNNTRNIFINPNLGILVKTGRKAEDKCKEYYHRLDYFCKKGRQALMVRKYRAKENCNDIFFNHYAASYGGVDAFRQQYPHMALLGYGVNSKTADWLCGGSVISERFILTAGHCLSSPTVGPVNFIALGILKRTDPQELWNIYNVKRRIPHPEYRPPSKYHDIALLETDTEISFSSNVLPICLHSTGEASKYLAAIGWGALGYKKALADNLQSLSVEAFKEDECSKLYPSHRHMLNGYNHTTQMCYGDKNAPRDTCEGDSGGPLQSTELCMYVVAGVTSHGRQCGVAGVAGSGIYTRVIHYVPWIESVVWP</sequence>
<name>A0AAD8DYC7_MYTSE</name>
<evidence type="ECO:0000313" key="14">
    <source>
        <dbReference type="Proteomes" id="UP001231518"/>
    </source>
</evidence>
<dbReference type="GO" id="GO:0004252">
    <property type="term" value="F:serine-type endopeptidase activity"/>
    <property type="evidence" value="ECO:0007669"/>
    <property type="project" value="InterPro"/>
</dbReference>
<dbReference type="GO" id="GO:0090729">
    <property type="term" value="F:toxin activity"/>
    <property type="evidence" value="ECO:0007669"/>
    <property type="project" value="UniProtKB-KW"/>
</dbReference>
<dbReference type="GO" id="GO:0006508">
    <property type="term" value="P:proteolysis"/>
    <property type="evidence" value="ECO:0007669"/>
    <property type="project" value="UniProtKB-KW"/>
</dbReference>
<evidence type="ECO:0000256" key="1">
    <source>
        <dbReference type="ARBA" id="ARBA00004239"/>
    </source>
</evidence>
<dbReference type="FunFam" id="2.40.10.10:FF:000068">
    <property type="entry name" value="transmembrane protease serine 2"/>
    <property type="match status" value="1"/>
</dbReference>
<dbReference type="InterPro" id="IPR001314">
    <property type="entry name" value="Peptidase_S1A"/>
</dbReference>
<dbReference type="SMART" id="SM00020">
    <property type="entry name" value="Tryp_SPc"/>
    <property type="match status" value="1"/>
</dbReference>
<dbReference type="Proteomes" id="UP001231518">
    <property type="component" value="Chromosome 16"/>
</dbReference>
<evidence type="ECO:0000256" key="8">
    <source>
        <dbReference type="ARBA" id="ARBA00084094"/>
    </source>
</evidence>
<dbReference type="CDD" id="cd00190">
    <property type="entry name" value="Tryp_SPc"/>
    <property type="match status" value="1"/>
</dbReference>
<feature type="signal peptide" evidence="10">
    <location>
        <begin position="1"/>
        <end position="16"/>
    </location>
</feature>
<accession>A0AAD8DYC7</accession>
<dbReference type="Gene3D" id="2.40.10.10">
    <property type="entry name" value="Trypsin-like serine proteases"/>
    <property type="match status" value="1"/>
</dbReference>
<keyword evidence="4" id="KW-1015">Disulfide bond</keyword>
<comment type="similarity">
    <text evidence="6">Belongs to the peptidase S1 family. CLIP subfamily.</text>
</comment>
<keyword evidence="9" id="KW-0645">Protease</keyword>
<organism evidence="13 14">
    <name type="scientific">Mythimna separata</name>
    <name type="common">Oriental armyworm</name>
    <name type="synonym">Pseudaletia separata</name>
    <dbReference type="NCBI Taxonomy" id="271217"/>
    <lineage>
        <taxon>Eukaryota</taxon>
        <taxon>Metazoa</taxon>
        <taxon>Ecdysozoa</taxon>
        <taxon>Arthropoda</taxon>
        <taxon>Hexapoda</taxon>
        <taxon>Insecta</taxon>
        <taxon>Pterygota</taxon>
        <taxon>Neoptera</taxon>
        <taxon>Endopterygota</taxon>
        <taxon>Lepidoptera</taxon>
        <taxon>Glossata</taxon>
        <taxon>Ditrysia</taxon>
        <taxon>Noctuoidea</taxon>
        <taxon>Noctuidae</taxon>
        <taxon>Noctuinae</taxon>
        <taxon>Hadenini</taxon>
        <taxon>Mythimna</taxon>
    </lineage>
</organism>
<dbReference type="SUPFAM" id="SSF50494">
    <property type="entry name" value="Trypsin-like serine proteases"/>
    <property type="match status" value="1"/>
</dbReference>
<dbReference type="InterPro" id="IPR033116">
    <property type="entry name" value="TRYPSIN_SER"/>
</dbReference>
<comment type="function">
    <text evidence="7">Fibrinolytic activity; shows preferential cleavage of Arg-Gly bonds in all three fibrinogen chains. Contact with the caterpillars causes severe bleeding, due the anticoagulant effect of the protein.</text>
</comment>
<evidence type="ECO:0000259" key="12">
    <source>
        <dbReference type="PROSITE" id="PS51888"/>
    </source>
</evidence>
<dbReference type="Pfam" id="PF00089">
    <property type="entry name" value="Trypsin"/>
    <property type="match status" value="1"/>
</dbReference>
<keyword evidence="9" id="KW-0378">Hydrolase</keyword>
<dbReference type="PROSITE" id="PS00135">
    <property type="entry name" value="TRYPSIN_SER"/>
    <property type="match status" value="1"/>
</dbReference>
<evidence type="ECO:0000256" key="3">
    <source>
        <dbReference type="ARBA" id="ARBA00022729"/>
    </source>
</evidence>
<feature type="domain" description="Peptidase S1" evidence="11">
    <location>
        <begin position="141"/>
        <end position="383"/>
    </location>
</feature>
<feature type="chain" id="PRO_5042122183" description="Serine protease snake-like" evidence="10">
    <location>
        <begin position="17"/>
        <end position="384"/>
    </location>
</feature>
<comment type="subcellular location">
    <subcellularLocation>
        <location evidence="1">Secreted</location>
        <location evidence="1">Extracellular space</location>
    </subcellularLocation>
</comment>
<dbReference type="InterPro" id="IPR001254">
    <property type="entry name" value="Trypsin_dom"/>
</dbReference>
<reference evidence="13" key="1">
    <citation type="submission" date="2023-03" db="EMBL/GenBank/DDBJ databases">
        <title>Chromosome-level genomes of two armyworms, Mythimna separata and Mythimna loreyi, provide insights into the biosynthesis and reception of sex pheromones.</title>
        <authorList>
            <person name="Zhao H."/>
        </authorList>
    </citation>
    <scope>NUCLEOTIDE SEQUENCE</scope>
    <source>
        <strain evidence="13">BeijingLab</strain>
        <tissue evidence="13">Pupa</tissue>
    </source>
</reference>
<evidence type="ECO:0000313" key="13">
    <source>
        <dbReference type="EMBL" id="KAJ8731531.1"/>
    </source>
</evidence>
<evidence type="ECO:0000259" key="11">
    <source>
        <dbReference type="PROSITE" id="PS50240"/>
    </source>
</evidence>
<keyword evidence="5" id="KW-1199">Hemostasis impairing toxin</keyword>
<dbReference type="InterPro" id="IPR022700">
    <property type="entry name" value="CLIP"/>
</dbReference>
<dbReference type="AlphaFoldDB" id="A0AAD8DYC7"/>
<dbReference type="InterPro" id="IPR009003">
    <property type="entry name" value="Peptidase_S1_PA"/>
</dbReference>
<dbReference type="InterPro" id="IPR043504">
    <property type="entry name" value="Peptidase_S1_PA_chymotrypsin"/>
</dbReference>
<protein>
    <recommendedName>
        <fullName evidence="15">Serine protease snake-like</fullName>
    </recommendedName>
</protein>
<keyword evidence="8" id="KW-1205">Fibrinolytic toxin</keyword>
<dbReference type="PROSITE" id="PS51888">
    <property type="entry name" value="CLIP"/>
    <property type="match status" value="1"/>
</dbReference>
<evidence type="ECO:0000256" key="7">
    <source>
        <dbReference type="ARBA" id="ARBA00055534"/>
    </source>
</evidence>
<keyword evidence="9" id="KW-0720">Serine protease</keyword>
<dbReference type="PROSITE" id="PS50240">
    <property type="entry name" value="TRYPSIN_DOM"/>
    <property type="match status" value="1"/>
</dbReference>
<evidence type="ECO:0008006" key="15">
    <source>
        <dbReference type="Google" id="ProtNLM"/>
    </source>
</evidence>
<dbReference type="InterPro" id="IPR018114">
    <property type="entry name" value="TRYPSIN_HIS"/>
</dbReference>
<dbReference type="SMART" id="SM00680">
    <property type="entry name" value="CLIP"/>
    <property type="match status" value="1"/>
</dbReference>
<evidence type="ECO:0000256" key="2">
    <source>
        <dbReference type="ARBA" id="ARBA00022656"/>
    </source>
</evidence>
<dbReference type="InterPro" id="IPR051333">
    <property type="entry name" value="CLIP_Serine_Protease"/>
</dbReference>
<evidence type="ECO:0000256" key="10">
    <source>
        <dbReference type="SAM" id="SignalP"/>
    </source>
</evidence>
<feature type="domain" description="Clip" evidence="12">
    <location>
        <begin position="27"/>
        <end position="70"/>
    </location>
</feature>
<evidence type="ECO:0000256" key="6">
    <source>
        <dbReference type="ARBA" id="ARBA00024195"/>
    </source>
</evidence>
<keyword evidence="3 10" id="KW-0732">Signal</keyword>
<dbReference type="EMBL" id="JARGEI010000005">
    <property type="protein sequence ID" value="KAJ8731531.1"/>
    <property type="molecule type" value="Genomic_DNA"/>
</dbReference>
<comment type="caution">
    <text evidence="13">The sequence shown here is derived from an EMBL/GenBank/DDBJ whole genome shotgun (WGS) entry which is preliminary data.</text>
</comment>
<keyword evidence="14" id="KW-1185">Reference proteome</keyword>
<dbReference type="PANTHER" id="PTHR24260:SF147">
    <property type="entry name" value="EG:BACR7A4.3 PROTEIN-RELATED"/>
    <property type="match status" value="1"/>
</dbReference>